<name>A0A7S5QTH1_9CAUD</name>
<proteinExistence type="predicted"/>
<dbReference type="Proteomes" id="UP000595483">
    <property type="component" value="Segment"/>
</dbReference>
<gene>
    <name evidence="1" type="ORF">crAss002_68</name>
</gene>
<protein>
    <submittedName>
        <fullName evidence="1">Uncharacterized protein</fullName>
    </submittedName>
</protein>
<sequence length="121" mass="13859">MGLSFKLSAVNENKKIPREKVIMQIVVGTIVLHNNEYKFNPKGTDELITLSERSYSCKGFKTIYTRALDSHGRPTKIVRCTDAYCTMPSCYIPFKIGLPVKGYILKCRDNIDKFLLKCNEF</sequence>
<dbReference type="EMBL" id="MN917146">
    <property type="protein sequence ID" value="QIG59178.1"/>
    <property type="molecule type" value="Genomic_DNA"/>
</dbReference>
<accession>A0A7S5QTH1</accession>
<organism evidence="1 2">
    <name type="scientific">Bacteroides phage crAss002</name>
    <dbReference type="NCBI Taxonomy" id="2709317"/>
    <lineage>
        <taxon>Viruses</taxon>
        <taxon>Duplodnaviria</taxon>
        <taxon>Heunggongvirae</taxon>
        <taxon>Uroviricota</taxon>
        <taxon>Caudoviricetes</taxon>
        <taxon>Crassvirales</taxon>
        <taxon>Intestiviridae</taxon>
        <taxon>Churivirinae</taxon>
        <taxon>Jahgtovirus</taxon>
        <taxon>Jahgtovirus secundus</taxon>
    </lineage>
</organism>
<keyword evidence="2" id="KW-1185">Reference proteome</keyword>
<evidence type="ECO:0000313" key="1">
    <source>
        <dbReference type="EMBL" id="QIG59178.1"/>
    </source>
</evidence>
<reference evidence="1 2" key="1">
    <citation type="submission" date="2020-01" db="EMBL/GenBank/DDBJ databases">
        <title>PhicrAss002; a novel member of the crAss-like phage family isolated from the human gut following selective antibiotic enrichment.</title>
        <authorList>
            <person name="Guerin E."/>
            <person name="Shkoporov A.N."/>
            <person name="Stockdale S.R."/>
            <person name="Khokhlova E.V."/>
            <person name="Clooney A.G."/>
            <person name="Daly K.M."/>
            <person name="Draper L.A."/>
            <person name="Ross P.R."/>
            <person name="Hill C."/>
        </authorList>
    </citation>
    <scope>NUCLEOTIDE SEQUENCE [LARGE SCALE GENOMIC DNA]</scope>
</reference>
<evidence type="ECO:0000313" key="2">
    <source>
        <dbReference type="Proteomes" id="UP000595483"/>
    </source>
</evidence>